<gene>
    <name evidence="2" type="ORF">P154DRAFT_566914</name>
</gene>
<evidence type="ECO:0000256" key="1">
    <source>
        <dbReference type="SAM" id="MobiDB-lite"/>
    </source>
</evidence>
<feature type="region of interest" description="Disordered" evidence="1">
    <location>
        <begin position="1"/>
        <end position="122"/>
    </location>
</feature>
<reference evidence="2" key="1">
    <citation type="journal article" date="2020" name="Stud. Mycol.">
        <title>101 Dothideomycetes genomes: a test case for predicting lifestyles and emergence of pathogens.</title>
        <authorList>
            <person name="Haridas S."/>
            <person name="Albert R."/>
            <person name="Binder M."/>
            <person name="Bloem J."/>
            <person name="Labutti K."/>
            <person name="Salamov A."/>
            <person name="Andreopoulos B."/>
            <person name="Baker S."/>
            <person name="Barry K."/>
            <person name="Bills G."/>
            <person name="Bluhm B."/>
            <person name="Cannon C."/>
            <person name="Castanera R."/>
            <person name="Culley D."/>
            <person name="Daum C."/>
            <person name="Ezra D."/>
            <person name="Gonzalez J."/>
            <person name="Henrissat B."/>
            <person name="Kuo A."/>
            <person name="Liang C."/>
            <person name="Lipzen A."/>
            <person name="Lutzoni F."/>
            <person name="Magnuson J."/>
            <person name="Mondo S."/>
            <person name="Nolan M."/>
            <person name="Ohm R."/>
            <person name="Pangilinan J."/>
            <person name="Park H.-J."/>
            <person name="Ramirez L."/>
            <person name="Alfaro M."/>
            <person name="Sun H."/>
            <person name="Tritt A."/>
            <person name="Yoshinaga Y."/>
            <person name="Zwiers L.-H."/>
            <person name="Turgeon B."/>
            <person name="Goodwin S."/>
            <person name="Spatafora J."/>
            <person name="Crous P."/>
            <person name="Grigoriev I."/>
        </authorList>
    </citation>
    <scope>NUCLEOTIDE SEQUENCE</scope>
    <source>
        <strain evidence="2">CBS 123094</strain>
    </source>
</reference>
<protein>
    <submittedName>
        <fullName evidence="2">Uncharacterized protein</fullName>
    </submittedName>
</protein>
<keyword evidence="3" id="KW-1185">Reference proteome</keyword>
<evidence type="ECO:0000313" key="2">
    <source>
        <dbReference type="EMBL" id="KAF1995124.1"/>
    </source>
</evidence>
<sequence>MSSAGDSGPMAAQDIHAITPNVPNQDHEEPETVVIQDHPMTPEVPNQNTEDSVVPDPNTTILENQDVEDGDGEDDDEDDVPLIRRVGHLGVSKESNTPVLENRDGEDAVDEFPLRPDGKPYKGQHISRATLWQDITLQNINKVSIYQLQ</sequence>
<feature type="compositionally biased region" description="Basic and acidic residues" evidence="1">
    <location>
        <begin position="101"/>
        <end position="120"/>
    </location>
</feature>
<proteinExistence type="predicted"/>
<feature type="compositionally biased region" description="Polar residues" evidence="1">
    <location>
        <begin position="44"/>
        <end position="63"/>
    </location>
</feature>
<organism evidence="2 3">
    <name type="scientific">Amniculicola lignicola CBS 123094</name>
    <dbReference type="NCBI Taxonomy" id="1392246"/>
    <lineage>
        <taxon>Eukaryota</taxon>
        <taxon>Fungi</taxon>
        <taxon>Dikarya</taxon>
        <taxon>Ascomycota</taxon>
        <taxon>Pezizomycotina</taxon>
        <taxon>Dothideomycetes</taxon>
        <taxon>Pleosporomycetidae</taxon>
        <taxon>Pleosporales</taxon>
        <taxon>Amniculicolaceae</taxon>
        <taxon>Amniculicola</taxon>
    </lineage>
</organism>
<dbReference type="AlphaFoldDB" id="A0A6A5W1F4"/>
<accession>A0A6A5W1F4</accession>
<name>A0A6A5W1F4_9PLEO</name>
<dbReference type="Proteomes" id="UP000799779">
    <property type="component" value="Unassembled WGS sequence"/>
</dbReference>
<dbReference type="EMBL" id="ML977645">
    <property type="protein sequence ID" value="KAF1995124.1"/>
    <property type="molecule type" value="Genomic_DNA"/>
</dbReference>
<evidence type="ECO:0000313" key="3">
    <source>
        <dbReference type="Proteomes" id="UP000799779"/>
    </source>
</evidence>
<feature type="compositionally biased region" description="Acidic residues" evidence="1">
    <location>
        <begin position="65"/>
        <end position="80"/>
    </location>
</feature>